<protein>
    <submittedName>
        <fullName evidence="12">UDP-glucuronosyltransferase 2B31</fullName>
    </submittedName>
</protein>
<dbReference type="InterPro" id="IPR002213">
    <property type="entry name" value="UDP_glucos_trans"/>
</dbReference>
<evidence type="ECO:0000313" key="12">
    <source>
        <dbReference type="EMBL" id="JAG13001.1"/>
    </source>
</evidence>
<dbReference type="GO" id="GO:0008194">
    <property type="term" value="F:UDP-glycosyltransferase activity"/>
    <property type="evidence" value="ECO:0007669"/>
    <property type="project" value="InterPro"/>
</dbReference>
<evidence type="ECO:0000256" key="4">
    <source>
        <dbReference type="ARBA" id="ARBA00022679"/>
    </source>
</evidence>
<keyword evidence="4 12" id="KW-0808">Transferase</keyword>
<reference evidence="12" key="1">
    <citation type="journal article" date="2014" name="PLoS ONE">
        <title>Transcriptome-Based Identification of ABC Transporters in the Western Tarnished Plant Bug Lygus hesperus.</title>
        <authorList>
            <person name="Hull J.J."/>
            <person name="Chaney K."/>
            <person name="Geib S.M."/>
            <person name="Fabrick J.A."/>
            <person name="Brent C.S."/>
            <person name="Walsh D."/>
            <person name="Lavine L.C."/>
        </authorList>
    </citation>
    <scope>NUCLEOTIDE SEQUENCE</scope>
</reference>
<dbReference type="Pfam" id="PF00201">
    <property type="entry name" value="UDPGT"/>
    <property type="match status" value="1"/>
</dbReference>
<dbReference type="AlphaFoldDB" id="A0A0A9X002"/>
<keyword evidence="7 11" id="KW-1133">Transmembrane helix</keyword>
<evidence type="ECO:0000256" key="5">
    <source>
        <dbReference type="ARBA" id="ARBA00022692"/>
    </source>
</evidence>
<sequence length="539" mass="61149">MDFTIPQEGLPQMLDSRLSIFVLLSLSGGWQCTSGARILAFFPMPWRSHQNVFRPLMKELALRGHQVDFFTNLPMNNPPKGLNQKVVKDWQGEVMKGYKEEDVANMITFNVQRNLVYYCGRVLDLTFEHDQVSKDLLNSNETYDLVLTEYPVANEPAAYLAHKFKALHVGIMSFTDYPWANELSGLPTNPSYMGNNLSPSSIQLNFWERLHNTYISISIVLAAYYDLYAVQQPRADRILRYEGWENRPKLTDMMAETALILMNSHPSTGYPNPTAPHVKEISGMHIDPESQPLPKDLQDFMDDAPHGVIFFSLGSFLNPAQLLAGGKFEIFLSVFRKLKQKVMWKIAPGLPEVKDPNIRVQTWYPQQGILGHKNLKMFITHGGLQSTIEAISSGVPCLGIPVFFDQLKDVAFMEKIGMAVGLTLDAVTEETLSKTINEILFNPKYRENALKQKAIFEDRPRKPVEEAAYWIEYVLRHGQILRPASAAMPFYQVYLLDVAATVIAAILVLFWLTKKVTRTLLSIIFARTSNTVPANKKLN</sequence>
<comment type="similarity">
    <text evidence="2">Belongs to the UDP-glycosyltransferase family.</text>
</comment>
<keyword evidence="5 11" id="KW-0812">Transmembrane</keyword>
<keyword evidence="6" id="KW-0256">Endoplasmic reticulum</keyword>
<evidence type="ECO:0000256" key="6">
    <source>
        <dbReference type="ARBA" id="ARBA00022824"/>
    </source>
</evidence>
<keyword evidence="3" id="KW-0328">Glycosyltransferase</keyword>
<dbReference type="SUPFAM" id="SSF53756">
    <property type="entry name" value="UDP-Glycosyltransferase/glycogen phosphorylase"/>
    <property type="match status" value="1"/>
</dbReference>
<evidence type="ECO:0000256" key="9">
    <source>
        <dbReference type="ARBA" id="ARBA00023180"/>
    </source>
</evidence>
<evidence type="ECO:0000256" key="11">
    <source>
        <dbReference type="SAM" id="Phobius"/>
    </source>
</evidence>
<accession>A0A0A9X002</accession>
<organism evidence="12">
    <name type="scientific">Lygus hesperus</name>
    <name type="common">Western plant bug</name>
    <dbReference type="NCBI Taxonomy" id="30085"/>
    <lineage>
        <taxon>Eukaryota</taxon>
        <taxon>Metazoa</taxon>
        <taxon>Ecdysozoa</taxon>
        <taxon>Arthropoda</taxon>
        <taxon>Hexapoda</taxon>
        <taxon>Insecta</taxon>
        <taxon>Pterygota</taxon>
        <taxon>Neoptera</taxon>
        <taxon>Paraneoptera</taxon>
        <taxon>Hemiptera</taxon>
        <taxon>Heteroptera</taxon>
        <taxon>Panheteroptera</taxon>
        <taxon>Cimicomorpha</taxon>
        <taxon>Miridae</taxon>
        <taxon>Mirini</taxon>
        <taxon>Lygus</taxon>
    </lineage>
</organism>
<evidence type="ECO:0000256" key="3">
    <source>
        <dbReference type="ARBA" id="ARBA00022676"/>
    </source>
</evidence>
<feature type="transmembrane region" description="Helical" evidence="11">
    <location>
        <begin position="491"/>
        <end position="512"/>
    </location>
</feature>
<dbReference type="CDD" id="cd03784">
    <property type="entry name" value="GT1_Gtf-like"/>
    <property type="match status" value="1"/>
</dbReference>
<dbReference type="Gene3D" id="3.40.50.2000">
    <property type="entry name" value="Glycogen Phosphorylase B"/>
    <property type="match status" value="2"/>
</dbReference>
<dbReference type="EMBL" id="GBHO01030603">
    <property type="protein sequence ID" value="JAG13001.1"/>
    <property type="molecule type" value="Transcribed_RNA"/>
</dbReference>
<keyword evidence="8 11" id="KW-0472">Membrane</keyword>
<evidence type="ECO:0000256" key="10">
    <source>
        <dbReference type="ARBA" id="ARBA00046288"/>
    </source>
</evidence>
<evidence type="ECO:0000256" key="1">
    <source>
        <dbReference type="ARBA" id="ARBA00004240"/>
    </source>
</evidence>
<dbReference type="PANTHER" id="PTHR48043">
    <property type="entry name" value="EG:EG0003.4 PROTEIN-RELATED"/>
    <property type="match status" value="1"/>
</dbReference>
<name>A0A0A9X002_LYGHE</name>
<proteinExistence type="inferred from homology"/>
<dbReference type="PANTHER" id="PTHR48043:SF159">
    <property type="entry name" value="EG:EG0003.4 PROTEIN-RELATED"/>
    <property type="match status" value="1"/>
</dbReference>
<evidence type="ECO:0000256" key="7">
    <source>
        <dbReference type="ARBA" id="ARBA00022989"/>
    </source>
</evidence>
<keyword evidence="9" id="KW-0325">Glycoprotein</keyword>
<dbReference type="GO" id="GO:0005783">
    <property type="term" value="C:endoplasmic reticulum"/>
    <property type="evidence" value="ECO:0007669"/>
    <property type="project" value="UniProtKB-SubCell"/>
</dbReference>
<dbReference type="FunFam" id="3.40.50.2000:FF:000050">
    <property type="entry name" value="UDP-glucuronosyltransferase"/>
    <property type="match status" value="1"/>
</dbReference>
<evidence type="ECO:0000256" key="8">
    <source>
        <dbReference type="ARBA" id="ARBA00023136"/>
    </source>
</evidence>
<gene>
    <name evidence="12" type="primary">UGT2B31_15</name>
    <name evidence="12" type="ORF">CM83_93727</name>
</gene>
<comment type="subcellular location">
    <subcellularLocation>
        <location evidence="10">Endomembrane system</location>
        <topology evidence="10">Single-pass type I membrane protein</topology>
    </subcellularLocation>
    <subcellularLocation>
        <location evidence="1">Endoplasmic reticulum</location>
    </subcellularLocation>
</comment>
<dbReference type="InterPro" id="IPR050271">
    <property type="entry name" value="UDP-glycosyltransferase"/>
</dbReference>
<reference evidence="12" key="2">
    <citation type="submission" date="2014-07" db="EMBL/GenBank/DDBJ databases">
        <authorList>
            <person name="Hull J."/>
        </authorList>
    </citation>
    <scope>NUCLEOTIDE SEQUENCE</scope>
</reference>
<evidence type="ECO:0000256" key="2">
    <source>
        <dbReference type="ARBA" id="ARBA00009995"/>
    </source>
</evidence>